<dbReference type="SMART" id="SM00179">
    <property type="entry name" value="EGF_CA"/>
    <property type="match status" value="1"/>
</dbReference>
<evidence type="ECO:0000313" key="6">
    <source>
        <dbReference type="Proteomes" id="UP001174909"/>
    </source>
</evidence>
<keyword evidence="1 2" id="KW-1015">Disulfide bond</keyword>
<dbReference type="EMBL" id="CASHTH010002358">
    <property type="protein sequence ID" value="CAI8028744.1"/>
    <property type="molecule type" value="Genomic_DNA"/>
</dbReference>
<evidence type="ECO:0000256" key="1">
    <source>
        <dbReference type="ARBA" id="ARBA00023157"/>
    </source>
</evidence>
<dbReference type="CDD" id="cd00054">
    <property type="entry name" value="EGF_CA"/>
    <property type="match status" value="1"/>
</dbReference>
<dbReference type="Gene3D" id="2.10.25.10">
    <property type="entry name" value="Laminin"/>
    <property type="match status" value="1"/>
</dbReference>
<dbReference type="Proteomes" id="UP001174909">
    <property type="component" value="Unassembled WGS sequence"/>
</dbReference>
<dbReference type="GO" id="GO:0005509">
    <property type="term" value="F:calcium ion binding"/>
    <property type="evidence" value="ECO:0007669"/>
    <property type="project" value="InterPro"/>
</dbReference>
<organism evidence="5 6">
    <name type="scientific">Geodia barretti</name>
    <name type="common">Barrett's horny sponge</name>
    <dbReference type="NCBI Taxonomy" id="519541"/>
    <lineage>
        <taxon>Eukaryota</taxon>
        <taxon>Metazoa</taxon>
        <taxon>Porifera</taxon>
        <taxon>Demospongiae</taxon>
        <taxon>Heteroscleromorpha</taxon>
        <taxon>Tetractinellida</taxon>
        <taxon>Astrophorina</taxon>
        <taxon>Geodiidae</taxon>
        <taxon>Geodia</taxon>
    </lineage>
</organism>
<evidence type="ECO:0000256" key="2">
    <source>
        <dbReference type="PROSITE-ProRule" id="PRU00076"/>
    </source>
</evidence>
<name>A0AA35SG02_GEOBA</name>
<accession>A0AA35SG02</accession>
<dbReference type="SUPFAM" id="SSF57196">
    <property type="entry name" value="EGF/Laminin"/>
    <property type="match status" value="1"/>
</dbReference>
<dbReference type="InterPro" id="IPR000152">
    <property type="entry name" value="EGF-type_Asp/Asn_hydroxyl_site"/>
</dbReference>
<dbReference type="InterPro" id="IPR000008">
    <property type="entry name" value="C2_dom"/>
</dbReference>
<dbReference type="InterPro" id="IPR018097">
    <property type="entry name" value="EGF_Ca-bd_CS"/>
</dbReference>
<feature type="chain" id="PRO_5041332155" description="EGF-like domain-containing protein" evidence="3">
    <location>
        <begin position="26"/>
        <end position="335"/>
    </location>
</feature>
<keyword evidence="2" id="KW-0245">EGF-like domain</keyword>
<dbReference type="AlphaFoldDB" id="A0AA35SG02"/>
<dbReference type="InterPro" id="IPR035892">
    <property type="entry name" value="C2_domain_sf"/>
</dbReference>
<gene>
    <name evidence="5" type="ORF">GBAR_LOCUS16345</name>
</gene>
<dbReference type="PROSITE" id="PS50026">
    <property type="entry name" value="EGF_3"/>
    <property type="match status" value="1"/>
</dbReference>
<dbReference type="SMART" id="SM00239">
    <property type="entry name" value="C2"/>
    <property type="match status" value="1"/>
</dbReference>
<comment type="caution">
    <text evidence="2">Lacks conserved residue(s) required for the propagation of feature annotation.</text>
</comment>
<dbReference type="Pfam" id="PF00008">
    <property type="entry name" value="EGF"/>
    <property type="match status" value="1"/>
</dbReference>
<feature type="domain" description="EGF-like" evidence="4">
    <location>
        <begin position="292"/>
        <end position="329"/>
    </location>
</feature>
<dbReference type="SMART" id="SM00181">
    <property type="entry name" value="EGF"/>
    <property type="match status" value="1"/>
</dbReference>
<proteinExistence type="predicted"/>
<feature type="signal peptide" evidence="3">
    <location>
        <begin position="1"/>
        <end position="25"/>
    </location>
</feature>
<evidence type="ECO:0000256" key="3">
    <source>
        <dbReference type="SAM" id="SignalP"/>
    </source>
</evidence>
<comment type="caution">
    <text evidence="5">The sequence shown here is derived from an EMBL/GenBank/DDBJ whole genome shotgun (WGS) entry which is preliminary data.</text>
</comment>
<feature type="disulfide bond" evidence="2">
    <location>
        <begin position="319"/>
        <end position="328"/>
    </location>
</feature>
<evidence type="ECO:0000259" key="4">
    <source>
        <dbReference type="PROSITE" id="PS50026"/>
    </source>
</evidence>
<keyword evidence="6" id="KW-1185">Reference proteome</keyword>
<dbReference type="PROSITE" id="PS00010">
    <property type="entry name" value="ASX_HYDROXYL"/>
    <property type="match status" value="1"/>
</dbReference>
<dbReference type="PROSITE" id="PS01187">
    <property type="entry name" value="EGF_CA"/>
    <property type="match status" value="1"/>
</dbReference>
<dbReference type="SUPFAM" id="SSF49562">
    <property type="entry name" value="C2 domain (Calcium/lipid-binding domain, CaLB)"/>
    <property type="match status" value="1"/>
</dbReference>
<keyword evidence="3" id="KW-0732">Signal</keyword>
<dbReference type="PROSITE" id="PS00022">
    <property type="entry name" value="EGF_1"/>
    <property type="match status" value="1"/>
</dbReference>
<dbReference type="InterPro" id="IPR000742">
    <property type="entry name" value="EGF"/>
</dbReference>
<reference evidence="5" key="1">
    <citation type="submission" date="2023-03" db="EMBL/GenBank/DDBJ databases">
        <authorList>
            <person name="Steffen K."/>
            <person name="Cardenas P."/>
        </authorList>
    </citation>
    <scope>NUCLEOTIDE SEQUENCE</scope>
</reference>
<evidence type="ECO:0000313" key="5">
    <source>
        <dbReference type="EMBL" id="CAI8028744.1"/>
    </source>
</evidence>
<dbReference type="InterPro" id="IPR001881">
    <property type="entry name" value="EGF-like_Ca-bd_dom"/>
</dbReference>
<protein>
    <recommendedName>
        <fullName evidence="4">EGF-like domain-containing protein</fullName>
    </recommendedName>
</protein>
<sequence length="335" mass="37347">MGTNTHGIWVSALIAAVYLFPLLEANPVGFSQDIGGASNDQMGCGDGSNNNSTIYNCPGPGEQGHLMFYIQYGHNIKTDRCGESDAYYVKIEAVNSEGSVFTKLTSTKRNPTWNEAVFFGDREWQFFRIRVWSSSGEPAGDLVTVPLLDQSRTTRRLKHCTDASCSGYIMYHYKLYRLIRGRLEVRLREEEGGKTGKEKSSRQSIVLTTMTPSGSFTSYTLEKANRWITISGCSFADLVKFDIIDTDDSLAQTQDSQFIDISAGHRTYCLPDVSFICRTYSPQRLDVRLTPDRDECDYYNPCLNGGTCIDGCGTYACSCSSSFTGSLCQYENRVD</sequence>